<name>A0A845BET2_9PROT</name>
<keyword evidence="1" id="KW-0378">Hydrolase</keyword>
<dbReference type="SFLD" id="SFLDG01129">
    <property type="entry name" value="C1.5:_HAD__Beta-PGM__Phosphata"/>
    <property type="match status" value="1"/>
</dbReference>
<keyword evidence="2" id="KW-1185">Reference proteome</keyword>
<dbReference type="RefSeq" id="WP_160936891.1">
    <property type="nucleotide sequence ID" value="NZ_SNVJ01000007.1"/>
</dbReference>
<evidence type="ECO:0000313" key="2">
    <source>
        <dbReference type="Proteomes" id="UP000460715"/>
    </source>
</evidence>
<proteinExistence type="predicted"/>
<evidence type="ECO:0000313" key="1">
    <source>
        <dbReference type="EMBL" id="MXP63772.1"/>
    </source>
</evidence>
<reference evidence="1 2" key="1">
    <citation type="submission" date="2019-03" db="EMBL/GenBank/DDBJ databases">
        <title>Roseomonas sp. a novel Roseomonas species isolated from Sea whip Gorgonian.</title>
        <authorList>
            <person name="Li F."/>
            <person name="Pan X."/>
            <person name="Huang S."/>
            <person name="Li Z."/>
            <person name="Meng B."/>
        </authorList>
    </citation>
    <scope>NUCLEOTIDE SEQUENCE [LARGE SCALE GENOMIC DNA]</scope>
    <source>
        <strain evidence="1 2">M0104</strain>
    </source>
</reference>
<dbReference type="SUPFAM" id="SSF56784">
    <property type="entry name" value="HAD-like"/>
    <property type="match status" value="1"/>
</dbReference>
<dbReference type="AlphaFoldDB" id="A0A845BET2"/>
<dbReference type="Gene3D" id="1.10.150.240">
    <property type="entry name" value="Putative phosphatase, domain 2"/>
    <property type="match status" value="1"/>
</dbReference>
<dbReference type="OrthoDB" id="9793014at2"/>
<sequence length="216" mass="23347">MRYRLVIFDFDGTLADSFPWFTTALNEAARRFGFRTVGAEEGEALRALGPREIMRRLEVPAWKLPWIIRHLRREKQAVAGSLPLFPGVPDLLTALPAAGARLAIVSSDSEASIRATLGPDLAARIGHYGTRASLFGKPRKLRAALRQAGIPAREAIYIGDELRDAEAARAVGMDFGAVAWGYATRAALAGIRPTLLFDSPGEIIARFAVATPVAAP</sequence>
<dbReference type="InterPro" id="IPR023198">
    <property type="entry name" value="PGP-like_dom2"/>
</dbReference>
<accession>A0A845BET2</accession>
<dbReference type="InterPro" id="IPR041492">
    <property type="entry name" value="HAD_2"/>
</dbReference>
<comment type="caution">
    <text evidence="1">The sequence shown here is derived from an EMBL/GenBank/DDBJ whole genome shotgun (WGS) entry which is preliminary data.</text>
</comment>
<dbReference type="GO" id="GO:0008967">
    <property type="term" value="F:phosphoglycolate phosphatase activity"/>
    <property type="evidence" value="ECO:0007669"/>
    <property type="project" value="TreeGrafter"/>
</dbReference>
<dbReference type="Proteomes" id="UP000460715">
    <property type="component" value="Unassembled WGS sequence"/>
</dbReference>
<dbReference type="PANTHER" id="PTHR43434">
    <property type="entry name" value="PHOSPHOGLYCOLATE PHOSPHATASE"/>
    <property type="match status" value="1"/>
</dbReference>
<dbReference type="InterPro" id="IPR023214">
    <property type="entry name" value="HAD_sf"/>
</dbReference>
<dbReference type="GO" id="GO:0005829">
    <property type="term" value="C:cytosol"/>
    <property type="evidence" value="ECO:0007669"/>
    <property type="project" value="TreeGrafter"/>
</dbReference>
<dbReference type="EMBL" id="SNVJ01000007">
    <property type="protein sequence ID" value="MXP63772.1"/>
    <property type="molecule type" value="Genomic_DNA"/>
</dbReference>
<gene>
    <name evidence="1" type="ORF">E0493_10470</name>
</gene>
<dbReference type="Pfam" id="PF13419">
    <property type="entry name" value="HAD_2"/>
    <property type="match status" value="1"/>
</dbReference>
<dbReference type="GO" id="GO:0006281">
    <property type="term" value="P:DNA repair"/>
    <property type="evidence" value="ECO:0007669"/>
    <property type="project" value="TreeGrafter"/>
</dbReference>
<dbReference type="Gene3D" id="3.40.50.1000">
    <property type="entry name" value="HAD superfamily/HAD-like"/>
    <property type="match status" value="1"/>
</dbReference>
<dbReference type="SFLD" id="SFLDS00003">
    <property type="entry name" value="Haloacid_Dehalogenase"/>
    <property type="match status" value="1"/>
</dbReference>
<dbReference type="PANTHER" id="PTHR43434:SF13">
    <property type="entry name" value="PHOSPHOGLYCOLATE PHOSPHATASE"/>
    <property type="match status" value="1"/>
</dbReference>
<dbReference type="InterPro" id="IPR050155">
    <property type="entry name" value="HAD-like_hydrolase_sf"/>
</dbReference>
<protein>
    <submittedName>
        <fullName evidence="1">HAD family hydrolase</fullName>
    </submittedName>
</protein>
<organism evidence="1 2">
    <name type="scientific">Teichococcus coralli</name>
    <dbReference type="NCBI Taxonomy" id="2545983"/>
    <lineage>
        <taxon>Bacteria</taxon>
        <taxon>Pseudomonadati</taxon>
        <taxon>Pseudomonadota</taxon>
        <taxon>Alphaproteobacteria</taxon>
        <taxon>Acetobacterales</taxon>
        <taxon>Roseomonadaceae</taxon>
        <taxon>Roseomonas</taxon>
    </lineage>
</organism>
<dbReference type="InterPro" id="IPR036412">
    <property type="entry name" value="HAD-like_sf"/>
</dbReference>